<reference evidence="2 3" key="1">
    <citation type="submission" date="2020-07" db="EMBL/GenBank/DDBJ databases">
        <title>Sequencing the genomes of 1000 actinobacteria strains.</title>
        <authorList>
            <person name="Klenk H.-P."/>
        </authorList>
    </citation>
    <scope>NUCLEOTIDE SEQUENCE [LARGE SCALE GENOMIC DNA]</scope>
    <source>
        <strain evidence="2 3">DSM 18248</strain>
    </source>
</reference>
<comment type="caution">
    <text evidence="2">The sequence shown here is derived from an EMBL/GenBank/DDBJ whole genome shotgun (WGS) entry which is preliminary data.</text>
</comment>
<proteinExistence type="predicted"/>
<evidence type="ECO:0000256" key="1">
    <source>
        <dbReference type="SAM" id="MobiDB-lite"/>
    </source>
</evidence>
<dbReference type="EMBL" id="JACBZI010000001">
    <property type="protein sequence ID" value="NYI10163.1"/>
    <property type="molecule type" value="Genomic_DNA"/>
</dbReference>
<feature type="region of interest" description="Disordered" evidence="1">
    <location>
        <begin position="1"/>
        <end position="45"/>
    </location>
</feature>
<name>A0A7Z0C2L6_9ACTN</name>
<accession>A0A7Z0C2L6</accession>
<dbReference type="Proteomes" id="UP000537326">
    <property type="component" value="Unassembled WGS sequence"/>
</dbReference>
<dbReference type="AlphaFoldDB" id="A0A7Z0C2L6"/>
<dbReference type="RefSeq" id="WP_179531043.1">
    <property type="nucleotide sequence ID" value="NZ_BAAAPP010000015.1"/>
</dbReference>
<keyword evidence="3" id="KW-1185">Reference proteome</keyword>
<evidence type="ECO:0000313" key="3">
    <source>
        <dbReference type="Proteomes" id="UP000537326"/>
    </source>
</evidence>
<protein>
    <submittedName>
        <fullName evidence="2">Uncharacterized protein</fullName>
    </submittedName>
</protein>
<organism evidence="2 3">
    <name type="scientific">Nocardioides marinus</name>
    <dbReference type="NCBI Taxonomy" id="374514"/>
    <lineage>
        <taxon>Bacteria</taxon>
        <taxon>Bacillati</taxon>
        <taxon>Actinomycetota</taxon>
        <taxon>Actinomycetes</taxon>
        <taxon>Propionibacteriales</taxon>
        <taxon>Nocardioidaceae</taxon>
        <taxon>Nocardioides</taxon>
    </lineage>
</organism>
<evidence type="ECO:0000313" key="2">
    <source>
        <dbReference type="EMBL" id="NYI10163.1"/>
    </source>
</evidence>
<gene>
    <name evidence="2" type="ORF">BKA05_001678</name>
</gene>
<sequence length="113" mass="12866">MSGQEQQRKPITNDTHHLQPGEDQTNEAMTDESTHPGPPEDLAEAARDDALGVWCNVMIRFEGYAARYRELAVSAHVAEQDRAGYLVLAEKAERVVAATRKWCRWFEQHPTFE</sequence>
<feature type="compositionally biased region" description="Polar residues" evidence="1">
    <location>
        <begin position="1"/>
        <end position="13"/>
    </location>
</feature>